<evidence type="ECO:0000256" key="1">
    <source>
        <dbReference type="ARBA" id="ARBA00023015"/>
    </source>
</evidence>
<dbReference type="GO" id="GO:0006352">
    <property type="term" value="P:DNA-templated transcription initiation"/>
    <property type="evidence" value="ECO:0007669"/>
    <property type="project" value="InterPro"/>
</dbReference>
<keyword evidence="3" id="KW-0238">DNA-binding</keyword>
<dbReference type="Proteomes" id="UP000294919">
    <property type="component" value="Unassembled WGS sequence"/>
</dbReference>
<dbReference type="InterPro" id="IPR007627">
    <property type="entry name" value="RNA_pol_sigma70_r2"/>
</dbReference>
<dbReference type="EMBL" id="SLWV01000031">
    <property type="protein sequence ID" value="TCO69535.1"/>
    <property type="molecule type" value="Genomic_DNA"/>
</dbReference>
<protein>
    <submittedName>
        <fullName evidence="6">RNA polymerase sigma-30 (SigH) subunit</fullName>
    </submittedName>
</protein>
<feature type="domain" description="RNA polymerase sigma-70 region 2" evidence="5">
    <location>
        <begin position="21"/>
        <end position="82"/>
    </location>
</feature>
<dbReference type="Gene3D" id="1.10.1740.10">
    <property type="match status" value="1"/>
</dbReference>
<comment type="caution">
    <text evidence="6">The sequence shown here is derived from an EMBL/GenBank/DDBJ whole genome shotgun (WGS) entry which is preliminary data.</text>
</comment>
<sequence>MRKLIIIGKDQASELSFEEVYERYENLVYKRAQTYRNFYDIDDLKQTARIGLWNAYKKYDVSTGTAFGAFADKVITNELRMFNRVRNVRFTRKTAKVKGLSSLEEKLDNSEVQTVSDLIVDQTDFTEKIIEKDIVVRAIDRIQKLSPKEQYIIFSYIKGVKQRVIAEKIGVTQTAVAKVISRKLKGAS</sequence>
<gene>
    <name evidence="6" type="ORF">EV214_13159</name>
</gene>
<dbReference type="NCBIfam" id="TIGR02937">
    <property type="entry name" value="sigma70-ECF"/>
    <property type="match status" value="1"/>
</dbReference>
<proteinExistence type="predicted"/>
<name>A0A4R2KS97_9FIRM</name>
<evidence type="ECO:0000256" key="4">
    <source>
        <dbReference type="ARBA" id="ARBA00023163"/>
    </source>
</evidence>
<keyword evidence="4" id="KW-0804">Transcription</keyword>
<dbReference type="PANTHER" id="PTHR30385">
    <property type="entry name" value="SIGMA FACTOR F FLAGELLAR"/>
    <property type="match status" value="1"/>
</dbReference>
<dbReference type="InterPro" id="IPR013325">
    <property type="entry name" value="RNA_pol_sigma_r2"/>
</dbReference>
<dbReference type="SUPFAM" id="SSF88659">
    <property type="entry name" value="Sigma3 and sigma4 domains of RNA polymerase sigma factors"/>
    <property type="match status" value="1"/>
</dbReference>
<evidence type="ECO:0000256" key="2">
    <source>
        <dbReference type="ARBA" id="ARBA00023082"/>
    </source>
</evidence>
<evidence type="ECO:0000259" key="5">
    <source>
        <dbReference type="Pfam" id="PF04542"/>
    </source>
</evidence>
<dbReference type="OrthoDB" id="1929929at2"/>
<dbReference type="AlphaFoldDB" id="A0A4R2KS97"/>
<evidence type="ECO:0000256" key="3">
    <source>
        <dbReference type="ARBA" id="ARBA00023125"/>
    </source>
</evidence>
<dbReference type="RefSeq" id="WP_132247549.1">
    <property type="nucleotide sequence ID" value="NZ_SLWV01000031.1"/>
</dbReference>
<accession>A0A4R2KS97</accession>
<dbReference type="InterPro" id="IPR014284">
    <property type="entry name" value="RNA_pol_sigma-70_dom"/>
</dbReference>
<dbReference type="GO" id="GO:0016987">
    <property type="term" value="F:sigma factor activity"/>
    <property type="evidence" value="ECO:0007669"/>
    <property type="project" value="UniProtKB-KW"/>
</dbReference>
<evidence type="ECO:0000313" key="7">
    <source>
        <dbReference type="Proteomes" id="UP000294919"/>
    </source>
</evidence>
<evidence type="ECO:0000313" key="6">
    <source>
        <dbReference type="EMBL" id="TCO69535.1"/>
    </source>
</evidence>
<keyword evidence="7" id="KW-1185">Reference proteome</keyword>
<reference evidence="6 7" key="1">
    <citation type="submission" date="2019-03" db="EMBL/GenBank/DDBJ databases">
        <title>Genomic Encyclopedia of Type Strains, Phase IV (KMG-IV): sequencing the most valuable type-strain genomes for metagenomic binning, comparative biology and taxonomic classification.</title>
        <authorList>
            <person name="Goeker M."/>
        </authorList>
    </citation>
    <scope>NUCLEOTIDE SEQUENCE [LARGE SCALE GENOMIC DNA]</scope>
    <source>
        <strain evidence="6 7">DSM 102940</strain>
    </source>
</reference>
<dbReference type="InterPro" id="IPR013324">
    <property type="entry name" value="RNA_pol_sigma_r3/r4-like"/>
</dbReference>
<keyword evidence="2" id="KW-0731">Sigma factor</keyword>
<dbReference type="SUPFAM" id="SSF88946">
    <property type="entry name" value="Sigma2 domain of RNA polymerase sigma factors"/>
    <property type="match status" value="1"/>
</dbReference>
<keyword evidence="1" id="KW-0805">Transcription regulation</keyword>
<organism evidence="6 7">
    <name type="scientific">Marinisporobacter balticus</name>
    <dbReference type="NCBI Taxonomy" id="2018667"/>
    <lineage>
        <taxon>Bacteria</taxon>
        <taxon>Bacillati</taxon>
        <taxon>Bacillota</taxon>
        <taxon>Clostridia</taxon>
        <taxon>Peptostreptococcales</taxon>
        <taxon>Thermotaleaceae</taxon>
        <taxon>Marinisporobacter</taxon>
    </lineage>
</organism>
<dbReference type="GO" id="GO:0003677">
    <property type="term" value="F:DNA binding"/>
    <property type="evidence" value="ECO:0007669"/>
    <property type="project" value="UniProtKB-KW"/>
</dbReference>
<dbReference type="Pfam" id="PF04542">
    <property type="entry name" value="Sigma70_r2"/>
    <property type="match status" value="1"/>
</dbReference>